<dbReference type="Proteomes" id="UP000373301">
    <property type="component" value="Unassembled WGS sequence"/>
</dbReference>
<comment type="caution">
    <text evidence="1">The sequence shown here is derived from an EMBL/GenBank/DDBJ whole genome shotgun (WGS) entry which is preliminary data.</text>
</comment>
<organism evidence="1 3">
    <name type="scientific">Streptococcus dysgalactiae</name>
    <dbReference type="NCBI Taxonomy" id="1334"/>
    <lineage>
        <taxon>Bacteria</taxon>
        <taxon>Bacillati</taxon>
        <taxon>Bacillota</taxon>
        <taxon>Bacilli</taxon>
        <taxon>Lactobacillales</taxon>
        <taxon>Streptococcaceae</taxon>
        <taxon>Streptococcus</taxon>
    </lineage>
</organism>
<dbReference type="EMBL" id="CABEIM010000002">
    <property type="protein sequence ID" value="VTS76245.1"/>
    <property type="molecule type" value="Genomic_DNA"/>
</dbReference>
<gene>
    <name evidence="1" type="ORF">NCTC7982_00196</name>
    <name evidence="2" type="ORF">NCTC7982_02235</name>
</gene>
<evidence type="ECO:0000313" key="3">
    <source>
        <dbReference type="Proteomes" id="UP000373301"/>
    </source>
</evidence>
<dbReference type="EMBL" id="CABEIM010000003">
    <property type="protein sequence ID" value="VTS87849.1"/>
    <property type="molecule type" value="Genomic_DNA"/>
</dbReference>
<reference evidence="1 3" key="1">
    <citation type="submission" date="2019-05" db="EMBL/GenBank/DDBJ databases">
        <authorList>
            <consortium name="Pathogen Informatics"/>
        </authorList>
    </citation>
    <scope>NUCLEOTIDE SEQUENCE [LARGE SCALE GENOMIC DNA]</scope>
    <source>
        <strain evidence="1 3">NCTC7982</strain>
    </source>
</reference>
<proteinExistence type="predicted"/>
<sequence>MYARAMVILATGMCTGKATLADICFLETWISNGIDFLDNEEETVFLNLVKAVKGDSMMLRIIKKGNQRNLKVTTL</sequence>
<accession>A0A9X9QNG2</accession>
<protein>
    <submittedName>
        <fullName evidence="1">Uncharacterized protein</fullName>
    </submittedName>
</protein>
<evidence type="ECO:0000313" key="1">
    <source>
        <dbReference type="EMBL" id="VTS76245.1"/>
    </source>
</evidence>
<name>A0A9X9QNG2_STRDY</name>
<evidence type="ECO:0000313" key="2">
    <source>
        <dbReference type="EMBL" id="VTS87849.1"/>
    </source>
</evidence>
<dbReference type="AlphaFoldDB" id="A0A9X9QNG2"/>